<dbReference type="PANTHER" id="PTHR32089:SF112">
    <property type="entry name" value="LYSOZYME-LIKE PROTEIN-RELATED"/>
    <property type="match status" value="1"/>
</dbReference>
<gene>
    <name evidence="4" type="ORF">A3D44_02720</name>
</gene>
<dbReference type="Proteomes" id="UP000178820">
    <property type="component" value="Unassembled WGS sequence"/>
</dbReference>
<name>A0A1G2I5L9_9BACT</name>
<dbReference type="EMBL" id="MHOT01000012">
    <property type="protein sequence ID" value="OGZ69348.1"/>
    <property type="molecule type" value="Genomic_DNA"/>
</dbReference>
<evidence type="ECO:0000259" key="3">
    <source>
        <dbReference type="PROSITE" id="PS50885"/>
    </source>
</evidence>
<sequence>MHSHIGIASTNMPTLSFKIAYPIIIAGFFIMVSFIALNYNNLNTSFYIVFAFLAVYVFLFGFAIGQNFTAPVKKLLKRANDLSDGDLKSRFYSESKDELGQLANTFNRIADQLEESNSENEKTKKSVGIKVEAETQSLREVINALEQKVQNRTLELQKIAGDFEKFKQSTMAHESELTELKNQVSELKEASRKRVPKKEEIETQIENKQEA</sequence>
<dbReference type="CDD" id="cd06225">
    <property type="entry name" value="HAMP"/>
    <property type="match status" value="1"/>
</dbReference>
<evidence type="ECO:0000313" key="4">
    <source>
        <dbReference type="EMBL" id="OGZ69348.1"/>
    </source>
</evidence>
<keyword evidence="2" id="KW-0812">Transmembrane</keyword>
<dbReference type="AlphaFoldDB" id="A0A1G2I5L9"/>
<feature type="transmembrane region" description="Helical" evidence="2">
    <location>
        <begin position="20"/>
        <end position="39"/>
    </location>
</feature>
<keyword evidence="2" id="KW-0472">Membrane</keyword>
<evidence type="ECO:0000256" key="1">
    <source>
        <dbReference type="SAM" id="MobiDB-lite"/>
    </source>
</evidence>
<reference evidence="4 5" key="1">
    <citation type="journal article" date="2016" name="Nat. Commun.">
        <title>Thousands of microbial genomes shed light on interconnected biogeochemical processes in an aquifer system.</title>
        <authorList>
            <person name="Anantharaman K."/>
            <person name="Brown C.T."/>
            <person name="Hug L.A."/>
            <person name="Sharon I."/>
            <person name="Castelle C.J."/>
            <person name="Probst A.J."/>
            <person name="Thomas B.C."/>
            <person name="Singh A."/>
            <person name="Wilkins M.J."/>
            <person name="Karaoz U."/>
            <person name="Brodie E.L."/>
            <person name="Williams K.H."/>
            <person name="Hubbard S.S."/>
            <person name="Banfield J.F."/>
        </authorList>
    </citation>
    <scope>NUCLEOTIDE SEQUENCE [LARGE SCALE GENOMIC DNA]</scope>
</reference>
<dbReference type="SUPFAM" id="SSF158472">
    <property type="entry name" value="HAMP domain-like"/>
    <property type="match status" value="1"/>
</dbReference>
<keyword evidence="2" id="KW-1133">Transmembrane helix</keyword>
<dbReference type="InterPro" id="IPR003660">
    <property type="entry name" value="HAMP_dom"/>
</dbReference>
<dbReference type="Gene3D" id="6.10.340.10">
    <property type="match status" value="1"/>
</dbReference>
<dbReference type="GO" id="GO:0016020">
    <property type="term" value="C:membrane"/>
    <property type="evidence" value="ECO:0007669"/>
    <property type="project" value="InterPro"/>
</dbReference>
<evidence type="ECO:0000256" key="2">
    <source>
        <dbReference type="SAM" id="Phobius"/>
    </source>
</evidence>
<feature type="transmembrane region" description="Helical" evidence="2">
    <location>
        <begin position="45"/>
        <end position="68"/>
    </location>
</feature>
<accession>A0A1G2I5L9</accession>
<dbReference type="PANTHER" id="PTHR32089">
    <property type="entry name" value="METHYL-ACCEPTING CHEMOTAXIS PROTEIN MCPB"/>
    <property type="match status" value="1"/>
</dbReference>
<feature type="domain" description="HAMP" evidence="3">
    <location>
        <begin position="66"/>
        <end position="118"/>
    </location>
</feature>
<organism evidence="4 5">
    <name type="scientific">Candidatus Staskawiczbacteria bacterium RIFCSPHIGHO2_02_FULL_42_22</name>
    <dbReference type="NCBI Taxonomy" id="1802207"/>
    <lineage>
        <taxon>Bacteria</taxon>
        <taxon>Candidatus Staskawicziibacteriota</taxon>
    </lineage>
</organism>
<dbReference type="SMART" id="SM00304">
    <property type="entry name" value="HAMP"/>
    <property type="match status" value="1"/>
</dbReference>
<feature type="region of interest" description="Disordered" evidence="1">
    <location>
        <begin position="177"/>
        <end position="211"/>
    </location>
</feature>
<dbReference type="PROSITE" id="PS50885">
    <property type="entry name" value="HAMP"/>
    <property type="match status" value="1"/>
</dbReference>
<dbReference type="GO" id="GO:0007165">
    <property type="term" value="P:signal transduction"/>
    <property type="evidence" value="ECO:0007669"/>
    <property type="project" value="InterPro"/>
</dbReference>
<feature type="compositionally biased region" description="Basic and acidic residues" evidence="1">
    <location>
        <begin position="186"/>
        <end position="211"/>
    </location>
</feature>
<dbReference type="Pfam" id="PF00672">
    <property type="entry name" value="HAMP"/>
    <property type="match status" value="1"/>
</dbReference>
<proteinExistence type="predicted"/>
<dbReference type="STRING" id="1802207.A3D44_02720"/>
<protein>
    <recommendedName>
        <fullName evidence="3">HAMP domain-containing protein</fullName>
    </recommendedName>
</protein>
<evidence type="ECO:0000313" key="5">
    <source>
        <dbReference type="Proteomes" id="UP000178820"/>
    </source>
</evidence>
<comment type="caution">
    <text evidence="4">The sequence shown here is derived from an EMBL/GenBank/DDBJ whole genome shotgun (WGS) entry which is preliminary data.</text>
</comment>